<evidence type="ECO:0000313" key="3">
    <source>
        <dbReference type="EMBL" id="GAI21692.1"/>
    </source>
</evidence>
<dbReference type="GO" id="GO:0003723">
    <property type="term" value="F:RNA binding"/>
    <property type="evidence" value="ECO:0007669"/>
    <property type="project" value="InterPro"/>
</dbReference>
<dbReference type="GO" id="GO:0008990">
    <property type="term" value="F:rRNA (guanine-N2-)-methyltransferase activity"/>
    <property type="evidence" value="ECO:0007669"/>
    <property type="project" value="TreeGrafter"/>
</dbReference>
<dbReference type="EMBL" id="BARV01018620">
    <property type="protein sequence ID" value="GAI21692.1"/>
    <property type="molecule type" value="Genomic_DNA"/>
</dbReference>
<dbReference type="SMART" id="SM00981">
    <property type="entry name" value="THUMP"/>
    <property type="match status" value="1"/>
</dbReference>
<dbReference type="PANTHER" id="PTHR47313">
    <property type="entry name" value="RIBOSOMAL RNA LARGE SUBUNIT METHYLTRANSFERASE K/L"/>
    <property type="match status" value="1"/>
</dbReference>
<keyword evidence="1" id="KW-0808">Transferase</keyword>
<accession>X1LQP6</accession>
<evidence type="ECO:0000259" key="2">
    <source>
        <dbReference type="PROSITE" id="PS51165"/>
    </source>
</evidence>
<gene>
    <name evidence="3" type="ORF">S06H3_31444</name>
</gene>
<dbReference type="Pfam" id="PF02926">
    <property type="entry name" value="THUMP"/>
    <property type="match status" value="1"/>
</dbReference>
<dbReference type="AlphaFoldDB" id="X1LQP6"/>
<dbReference type="PANTHER" id="PTHR47313:SF1">
    <property type="entry name" value="RIBOSOMAL RNA LARGE SUBUNIT METHYLTRANSFERASE K_L"/>
    <property type="match status" value="1"/>
</dbReference>
<reference evidence="3" key="1">
    <citation type="journal article" date="2014" name="Front. Microbiol.">
        <title>High frequency of phylogenetically diverse reductive dehalogenase-homologous genes in deep subseafloor sedimentary metagenomes.</title>
        <authorList>
            <person name="Kawai M."/>
            <person name="Futagami T."/>
            <person name="Toyoda A."/>
            <person name="Takaki Y."/>
            <person name="Nishi S."/>
            <person name="Hori S."/>
            <person name="Arai W."/>
            <person name="Tsubouchi T."/>
            <person name="Morono Y."/>
            <person name="Uchiyama I."/>
            <person name="Ito T."/>
            <person name="Fujiyama A."/>
            <person name="Inagaki F."/>
            <person name="Takami H."/>
        </authorList>
    </citation>
    <scope>NUCLEOTIDE SEQUENCE</scope>
    <source>
        <strain evidence="3">Expedition CK06-06</strain>
    </source>
</reference>
<organism evidence="3">
    <name type="scientific">marine sediment metagenome</name>
    <dbReference type="NCBI Taxonomy" id="412755"/>
    <lineage>
        <taxon>unclassified sequences</taxon>
        <taxon>metagenomes</taxon>
        <taxon>ecological metagenomes</taxon>
    </lineage>
</organism>
<keyword evidence="1" id="KW-0489">Methyltransferase</keyword>
<dbReference type="PROSITE" id="PS51165">
    <property type="entry name" value="THUMP"/>
    <property type="match status" value="1"/>
</dbReference>
<dbReference type="GO" id="GO:0070043">
    <property type="term" value="F:rRNA (guanine-N7-)-methyltransferase activity"/>
    <property type="evidence" value="ECO:0007669"/>
    <property type="project" value="TreeGrafter"/>
</dbReference>
<comment type="caution">
    <text evidence="3">The sequence shown here is derived from an EMBL/GenBank/DDBJ whole genome shotgun (WGS) entry which is preliminary data.</text>
</comment>
<dbReference type="InterPro" id="IPR054170">
    <property type="entry name" value="RlmL_1st"/>
</dbReference>
<sequence length="194" mass="21830">MKDLIATTLYGMEEVLAEELISLGAGSVRPHNRAVSFSGDKMMLYRANYHLRTALRVLKPLRAFPARNEEDIYKGIRDIAWESVMGQESTLAVETVLVSSRYKHSGYISQKVKDGIVDRFRDRTGRRPSVDLKDPDVRIHIHLGDTHCNVSLDSSGESLHKRGYRTQAFKAPLNEVLAAGLIKLSGWESGMRFV</sequence>
<proteinExistence type="predicted"/>
<dbReference type="InterPro" id="IPR004114">
    <property type="entry name" value="THUMP_dom"/>
</dbReference>
<feature type="domain" description="THUMP" evidence="2">
    <location>
        <begin position="43"/>
        <end position="154"/>
    </location>
</feature>
<evidence type="ECO:0000256" key="1">
    <source>
        <dbReference type="ARBA" id="ARBA00022603"/>
    </source>
</evidence>
<dbReference type="Gene3D" id="3.30.2130.30">
    <property type="match status" value="1"/>
</dbReference>
<feature type="non-terminal residue" evidence="3">
    <location>
        <position position="194"/>
    </location>
</feature>
<protein>
    <recommendedName>
        <fullName evidence="2">THUMP domain-containing protein</fullName>
    </recommendedName>
</protein>
<name>X1LQP6_9ZZZZ</name>
<dbReference type="Pfam" id="PF22020">
    <property type="entry name" value="RlmL_1st"/>
    <property type="match status" value="1"/>
</dbReference>
<dbReference type="CDD" id="cd11715">
    <property type="entry name" value="THUMP_AdoMetMT"/>
    <property type="match status" value="1"/>
</dbReference>